<feature type="transmembrane region" description="Helical" evidence="1">
    <location>
        <begin position="121"/>
        <end position="145"/>
    </location>
</feature>
<keyword evidence="1" id="KW-0812">Transmembrane</keyword>
<gene>
    <name evidence="3" type="ORF">JHL15_20630</name>
</gene>
<evidence type="ECO:0000313" key="3">
    <source>
        <dbReference type="EMBL" id="MBK1898175.1"/>
    </source>
</evidence>
<keyword evidence="4" id="KW-1185">Reference proteome</keyword>
<feature type="transmembrane region" description="Helical" evidence="1">
    <location>
        <begin position="89"/>
        <end position="109"/>
    </location>
</feature>
<dbReference type="InterPro" id="IPR012867">
    <property type="entry name" value="DUF1648"/>
</dbReference>
<protein>
    <submittedName>
        <fullName evidence="3">DUF1648 domain-containing protein</fullName>
    </submittedName>
</protein>
<feature type="transmembrane region" description="Helical" evidence="1">
    <location>
        <begin position="50"/>
        <end position="68"/>
    </location>
</feature>
<evidence type="ECO:0000313" key="4">
    <source>
        <dbReference type="Proteomes" id="UP000628669"/>
    </source>
</evidence>
<dbReference type="EMBL" id="JAENHK010000010">
    <property type="protein sequence ID" value="MBK1898175.1"/>
    <property type="molecule type" value="Genomic_DNA"/>
</dbReference>
<accession>A0ABS1G0K9</accession>
<proteinExistence type="predicted"/>
<comment type="caution">
    <text evidence="3">The sequence shown here is derived from an EMBL/GenBank/DDBJ whole genome shotgun (WGS) entry which is preliminary data.</text>
</comment>
<keyword evidence="1" id="KW-1133">Transmembrane helix</keyword>
<name>A0ABS1G0K9_9FLAO</name>
<dbReference type="Pfam" id="PF07853">
    <property type="entry name" value="DUF1648"/>
    <property type="match status" value="1"/>
</dbReference>
<dbReference type="RefSeq" id="WP_200248941.1">
    <property type="nucleotide sequence ID" value="NZ_JAENHK010000010.1"/>
</dbReference>
<keyword evidence="1" id="KW-0472">Membrane</keyword>
<feature type="transmembrane region" description="Helical" evidence="1">
    <location>
        <begin position="7"/>
        <end position="26"/>
    </location>
</feature>
<reference evidence="4" key="1">
    <citation type="submission" date="2021-01" db="EMBL/GenBank/DDBJ databases">
        <title>Genome public.</title>
        <authorList>
            <person name="Liu C."/>
            <person name="Sun Q."/>
        </authorList>
    </citation>
    <scope>NUCLEOTIDE SEQUENCE [LARGE SCALE GENOMIC DNA]</scope>
    <source>
        <strain evidence="4">YIM B02567</strain>
    </source>
</reference>
<evidence type="ECO:0000259" key="2">
    <source>
        <dbReference type="Pfam" id="PF07853"/>
    </source>
</evidence>
<organism evidence="3 4">
    <name type="scientific">Chryseobacterium paridis</name>
    <dbReference type="NCBI Taxonomy" id="2800328"/>
    <lineage>
        <taxon>Bacteria</taxon>
        <taxon>Pseudomonadati</taxon>
        <taxon>Bacteroidota</taxon>
        <taxon>Flavobacteriia</taxon>
        <taxon>Flavobacteriales</taxon>
        <taxon>Weeksellaceae</taxon>
        <taxon>Chryseobacterium group</taxon>
        <taxon>Chryseobacterium</taxon>
    </lineage>
</organism>
<feature type="domain" description="DUF1648" evidence="2">
    <location>
        <begin position="13"/>
        <end position="58"/>
    </location>
</feature>
<dbReference type="Proteomes" id="UP000628669">
    <property type="component" value="Unassembled WGS sequence"/>
</dbReference>
<evidence type="ECO:0000256" key="1">
    <source>
        <dbReference type="SAM" id="Phobius"/>
    </source>
</evidence>
<sequence>MVAKGLLVVNIFLLISIWIFTGWKYAGLPEIVPTHFVVNGPADGYDHKRTIWFLPSIATFLFFILFAVTRNPNSPMLNVPDSFRNKKSLELFAYSVLLPLLLLFGYTLLESISVAEGKTNTLGNLFFVLLGLLFAVIGTNIFIMFKKGKNDPIKR</sequence>